<dbReference type="EMBL" id="CAFBLU010000015">
    <property type="protein sequence ID" value="CAB4876543.1"/>
    <property type="molecule type" value="Genomic_DNA"/>
</dbReference>
<accession>A0A6J7E9W2</accession>
<dbReference type="InterPro" id="IPR036866">
    <property type="entry name" value="RibonucZ/Hydroxyglut_hydro"/>
</dbReference>
<dbReference type="PANTHER" id="PTHR23131:SF0">
    <property type="entry name" value="ENDORIBONUCLEASE LACTB2"/>
    <property type="match status" value="1"/>
</dbReference>
<dbReference type="SMART" id="SM00849">
    <property type="entry name" value="Lactamase_B"/>
    <property type="match status" value="1"/>
</dbReference>
<dbReference type="Gene3D" id="3.60.15.10">
    <property type="entry name" value="Ribonuclease Z/Hydroxyacylglutathione hydrolase-like"/>
    <property type="match status" value="2"/>
</dbReference>
<protein>
    <submittedName>
        <fullName evidence="2">Unannotated protein</fullName>
    </submittedName>
</protein>
<dbReference type="AlphaFoldDB" id="A0A6J7E9W2"/>
<dbReference type="InterPro" id="IPR036388">
    <property type="entry name" value="WH-like_DNA-bd_sf"/>
</dbReference>
<dbReference type="Pfam" id="PF00753">
    <property type="entry name" value="Lactamase_B"/>
    <property type="match status" value="2"/>
</dbReference>
<dbReference type="PANTHER" id="PTHR23131">
    <property type="entry name" value="ENDORIBONUCLEASE LACTB2"/>
    <property type="match status" value="1"/>
</dbReference>
<reference evidence="2" key="1">
    <citation type="submission" date="2020-05" db="EMBL/GenBank/DDBJ databases">
        <authorList>
            <person name="Chiriac C."/>
            <person name="Salcher M."/>
            <person name="Ghai R."/>
            <person name="Kavagutti S V."/>
        </authorList>
    </citation>
    <scope>NUCLEOTIDE SEQUENCE</scope>
</reference>
<dbReference type="SUPFAM" id="SSF56281">
    <property type="entry name" value="Metallo-hydrolase/oxidoreductase"/>
    <property type="match status" value="1"/>
</dbReference>
<feature type="domain" description="Metallo-beta-lactamase" evidence="1">
    <location>
        <begin position="26"/>
        <end position="171"/>
    </location>
</feature>
<dbReference type="InterPro" id="IPR001279">
    <property type="entry name" value="Metallo-B-lactamas"/>
</dbReference>
<name>A0A6J7E9W2_9ZZZZ</name>
<gene>
    <name evidence="2" type="ORF">UFOPK3444_01050</name>
</gene>
<evidence type="ECO:0000259" key="1">
    <source>
        <dbReference type="SMART" id="SM00849"/>
    </source>
</evidence>
<organism evidence="2">
    <name type="scientific">freshwater metagenome</name>
    <dbReference type="NCBI Taxonomy" id="449393"/>
    <lineage>
        <taxon>unclassified sequences</taxon>
        <taxon>metagenomes</taxon>
        <taxon>ecological metagenomes</taxon>
    </lineage>
</organism>
<dbReference type="Gene3D" id="1.10.10.10">
    <property type="entry name" value="Winged helix-like DNA-binding domain superfamily/Winged helix DNA-binding domain"/>
    <property type="match status" value="1"/>
</dbReference>
<proteinExistence type="predicted"/>
<dbReference type="InterPro" id="IPR041516">
    <property type="entry name" value="LACTB2_WH"/>
</dbReference>
<sequence>MRLDIHGTADVIGVQADNPGWLTLDGTNTWIVGTGDVWVVDPGPELPNHVAAVAQAVSERGSLAGIALTHGHGDHSDAVPLLLEHAGFVPIISGLSGAGAGDSAGELEVISLPGHSADHLAFAFGDIVFTGDAIFADSSVFVAPGTGSMAGYLAGLHGLIDRDPRVLAPGHGPLVHPPAERLQEQIDHRLDRERRLIEAIASGHTSIDAMLETVWDDVPEMLLPAATVTLAAHLDKLEEEERLPADVERPDIPEWVV</sequence>
<dbReference type="Pfam" id="PF17778">
    <property type="entry name" value="WHD_BLACT"/>
    <property type="match status" value="1"/>
</dbReference>
<dbReference type="InterPro" id="IPR050662">
    <property type="entry name" value="Sec-metab_biosynth-thioest"/>
</dbReference>
<evidence type="ECO:0000313" key="2">
    <source>
        <dbReference type="EMBL" id="CAB4876543.1"/>
    </source>
</evidence>